<dbReference type="SUPFAM" id="SSF46894">
    <property type="entry name" value="C-terminal effector domain of the bipartite response regulators"/>
    <property type="match status" value="1"/>
</dbReference>
<dbReference type="RefSeq" id="WP_194696416.1">
    <property type="nucleotide sequence ID" value="NZ_JADKPO010000012.1"/>
</dbReference>
<dbReference type="Gene3D" id="3.40.50.300">
    <property type="entry name" value="P-loop containing nucleotide triphosphate hydrolases"/>
    <property type="match status" value="1"/>
</dbReference>
<dbReference type="AlphaFoldDB" id="A0A930YH53"/>
<dbReference type="Gene3D" id="1.10.10.10">
    <property type="entry name" value="Winged helix-like DNA-binding domain superfamily/Winged helix DNA-binding domain"/>
    <property type="match status" value="1"/>
</dbReference>
<dbReference type="GO" id="GO:0004016">
    <property type="term" value="F:adenylate cyclase activity"/>
    <property type="evidence" value="ECO:0007669"/>
    <property type="project" value="TreeGrafter"/>
</dbReference>
<dbReference type="PANTHER" id="PTHR16305:SF35">
    <property type="entry name" value="TRANSCRIPTIONAL ACTIVATOR DOMAIN"/>
    <property type="match status" value="1"/>
</dbReference>
<evidence type="ECO:0000256" key="2">
    <source>
        <dbReference type="ARBA" id="ARBA00022840"/>
    </source>
</evidence>
<dbReference type="Proteomes" id="UP000660668">
    <property type="component" value="Unassembled WGS sequence"/>
</dbReference>
<keyword evidence="1" id="KW-0547">Nucleotide-binding</keyword>
<dbReference type="CDD" id="cd06170">
    <property type="entry name" value="LuxR_C_like"/>
    <property type="match status" value="1"/>
</dbReference>
<dbReference type="PROSITE" id="PS00622">
    <property type="entry name" value="HTH_LUXR_1"/>
    <property type="match status" value="1"/>
</dbReference>
<evidence type="ECO:0000313" key="4">
    <source>
        <dbReference type="EMBL" id="MBF4768281.1"/>
    </source>
</evidence>
<dbReference type="GO" id="GO:0006355">
    <property type="term" value="P:regulation of DNA-templated transcription"/>
    <property type="evidence" value="ECO:0007669"/>
    <property type="project" value="InterPro"/>
</dbReference>
<dbReference type="SMART" id="SM00421">
    <property type="entry name" value="HTH_LUXR"/>
    <property type="match status" value="1"/>
</dbReference>
<dbReference type="InterPro" id="IPR027417">
    <property type="entry name" value="P-loop_NTPase"/>
</dbReference>
<dbReference type="EMBL" id="JADKPO010000012">
    <property type="protein sequence ID" value="MBF4768281.1"/>
    <property type="molecule type" value="Genomic_DNA"/>
</dbReference>
<evidence type="ECO:0000259" key="3">
    <source>
        <dbReference type="PROSITE" id="PS50043"/>
    </source>
</evidence>
<name>A0A930YH53_9ACTN</name>
<keyword evidence="5" id="KW-1185">Reference proteome</keyword>
<feature type="domain" description="HTH luxR-type" evidence="3">
    <location>
        <begin position="864"/>
        <end position="929"/>
    </location>
</feature>
<dbReference type="InterPro" id="IPR016032">
    <property type="entry name" value="Sig_transdc_resp-reg_C-effctor"/>
</dbReference>
<evidence type="ECO:0000256" key="1">
    <source>
        <dbReference type="ARBA" id="ARBA00022741"/>
    </source>
</evidence>
<dbReference type="InterPro" id="IPR041664">
    <property type="entry name" value="AAA_16"/>
</dbReference>
<sequence>MFGRDRELAEATAALEAAARGQPRVLLVGGDAGIGKTTLTTAIAEQAAGLGFTVLVGHCLDIADGVALRAVREALRQAVLARADDELPPVTRRLAPYLRGETDQGSVDELGTVVGELAAQSPVLLVLEDLHWADRSTIDLATALSRTARGPLCLLLTYRADEINRHHQFSGAVAEMGRGPGAVRLELHALDERSISEIVRSRGIDDDAASQQVVERSEGNPLYAEELLAAGPGGLPEQLGALMLARVDALSDTTRGLLRLASANGSRLDAELMCHVTGLDAAAVDASLREALAANVVTHVGSHLDFRHGLLREAVYGDLMPGERTEAHRLIAEAVERRSEADASLSDLGVVAFHWHAARDLRRAYQASVRAGLAAHKLGLRDGIAHLERALELYDRVPHDAGPVRAELLAVLALLHHRCSEWDRSRVLIAKALDALTETSDPHAAARVYTTYVYTDFELEGYVGQEEALDLAIAGLGDQLTRELAEAMSMRAELMMRLERLREGEELAPRVIELGAALGLPAVEATGWWVSALCSMGRGHPDHAARQFHTAGGLARRGGELYQAYKHDGERLAMLVNGVDTHRGVGLAEELWRDATAAGFPDSARKAAFWLVSGLVNLGRLDAAAETMDALLVDGPLGRIEGIGAHVALLIARGDYHAALQAERPRMAMVRQFLGFPNTEEVLLHVKVLLANGLVSEAVEVADEYSSRIEPSDFPMSLGVMAAVLYLALEATRADARVVDADLLSRADALLSRSEAGLVDGPPASETGVSVLSAKALRAELHGEPATDLWRAAYDAAIPVGAGFALPVRLRFVQSLLSEGVRDEARTLLPEVVADARAMGMNGVLEEALKLGRRHRIPVPGDDRPSKLDILTAREREVLDVLATGATNRAIAERLFISEKTVSVHVTNLLAKLGVTNRTEAAAVARDLAPATPAAARAEGLTRGLGVHPMS</sequence>
<reference evidence="4" key="1">
    <citation type="submission" date="2020-11" db="EMBL/GenBank/DDBJ databases">
        <title>Nocardioides cynanchi sp. nov., isolated from soil of rhizosphere of Cynanchum wilfordii.</title>
        <authorList>
            <person name="Lee J.-S."/>
            <person name="Suh M.K."/>
            <person name="Kim J.-S."/>
        </authorList>
    </citation>
    <scope>NUCLEOTIDE SEQUENCE</scope>
    <source>
        <strain evidence="4">KCTC 19276</strain>
    </source>
</reference>
<keyword evidence="2" id="KW-0067">ATP-binding</keyword>
<proteinExistence type="predicted"/>
<dbReference type="Pfam" id="PF00196">
    <property type="entry name" value="GerE"/>
    <property type="match status" value="1"/>
</dbReference>
<dbReference type="PROSITE" id="PS50043">
    <property type="entry name" value="HTH_LUXR_2"/>
    <property type="match status" value="1"/>
</dbReference>
<dbReference type="PRINTS" id="PR00038">
    <property type="entry name" value="HTHLUXR"/>
</dbReference>
<gene>
    <name evidence="4" type="ORF">ISU10_10915</name>
</gene>
<dbReference type="GO" id="GO:0005737">
    <property type="term" value="C:cytoplasm"/>
    <property type="evidence" value="ECO:0007669"/>
    <property type="project" value="TreeGrafter"/>
</dbReference>
<comment type="caution">
    <text evidence="4">The sequence shown here is derived from an EMBL/GenBank/DDBJ whole genome shotgun (WGS) entry which is preliminary data.</text>
</comment>
<dbReference type="GO" id="GO:0005524">
    <property type="term" value="F:ATP binding"/>
    <property type="evidence" value="ECO:0007669"/>
    <property type="project" value="UniProtKB-KW"/>
</dbReference>
<accession>A0A930YH53</accession>
<dbReference type="Pfam" id="PF13191">
    <property type="entry name" value="AAA_16"/>
    <property type="match status" value="1"/>
</dbReference>
<dbReference type="InterPro" id="IPR036388">
    <property type="entry name" value="WH-like_DNA-bd_sf"/>
</dbReference>
<dbReference type="InterPro" id="IPR000792">
    <property type="entry name" value="Tscrpt_reg_LuxR_C"/>
</dbReference>
<organism evidence="4 5">
    <name type="scientific">Nocardioides agariphilus</name>
    <dbReference type="NCBI Taxonomy" id="433664"/>
    <lineage>
        <taxon>Bacteria</taxon>
        <taxon>Bacillati</taxon>
        <taxon>Actinomycetota</taxon>
        <taxon>Actinomycetes</taxon>
        <taxon>Propionibacteriales</taxon>
        <taxon>Nocardioidaceae</taxon>
        <taxon>Nocardioides</taxon>
    </lineage>
</organism>
<evidence type="ECO:0000313" key="5">
    <source>
        <dbReference type="Proteomes" id="UP000660668"/>
    </source>
</evidence>
<dbReference type="SUPFAM" id="SSF52540">
    <property type="entry name" value="P-loop containing nucleoside triphosphate hydrolases"/>
    <property type="match status" value="1"/>
</dbReference>
<protein>
    <submittedName>
        <fullName evidence="4">AAA family ATPase</fullName>
    </submittedName>
</protein>
<dbReference type="PANTHER" id="PTHR16305">
    <property type="entry name" value="TESTICULAR SOLUBLE ADENYLYL CYCLASE"/>
    <property type="match status" value="1"/>
</dbReference>
<dbReference type="GO" id="GO:0003677">
    <property type="term" value="F:DNA binding"/>
    <property type="evidence" value="ECO:0007669"/>
    <property type="project" value="InterPro"/>
</dbReference>